<gene>
    <name evidence="2" type="ORF">QTO34_013205</name>
</gene>
<comment type="caution">
    <text evidence="2">The sequence shown here is derived from an EMBL/GenBank/DDBJ whole genome shotgun (WGS) entry which is preliminary data.</text>
</comment>
<evidence type="ECO:0000256" key="1">
    <source>
        <dbReference type="SAM" id="MobiDB-lite"/>
    </source>
</evidence>
<dbReference type="EMBL" id="JAULJE010000003">
    <property type="protein sequence ID" value="KAK1344508.1"/>
    <property type="molecule type" value="Genomic_DNA"/>
</dbReference>
<sequence length="314" mass="34065">MRTRSELPSLFTSTEQREAPKGNTTPPEARLTAVQYSSNGSNGGSLSSLHSSAKEQGTQRLTMLGNPKGVWKVQSSGKHFFILKKLVKKKLVQKENLYLQGVILKDHSVPQTVGVNVSHETEDADIADVALAKEANRKCPPIVIASDEESLTWHSCPKDQGNTAQPEAGFTADKCSVGGRSLSRLRSSTGRRRAASGLFQKHEPELTLNRKDLLLELVLNGLQRFKVGHLEHVVARRLGRDGLQLFAGLPAVEGTAHLLPRNRGRSGQEHSGKEHSAGMASETLCVARGSSRGPRARLPSRGERLSSMSGGSWD</sequence>
<feature type="compositionally biased region" description="Low complexity" evidence="1">
    <location>
        <begin position="37"/>
        <end position="51"/>
    </location>
</feature>
<keyword evidence="3" id="KW-1185">Reference proteome</keyword>
<feature type="compositionally biased region" description="Basic and acidic residues" evidence="1">
    <location>
        <begin position="266"/>
        <end position="276"/>
    </location>
</feature>
<feature type="region of interest" description="Disordered" evidence="1">
    <location>
        <begin position="1"/>
        <end position="57"/>
    </location>
</feature>
<protein>
    <submittedName>
        <fullName evidence="2">Uncharacterized protein</fullName>
    </submittedName>
</protein>
<dbReference type="AlphaFoldDB" id="A0AA40I7I2"/>
<proteinExistence type="predicted"/>
<evidence type="ECO:0000313" key="2">
    <source>
        <dbReference type="EMBL" id="KAK1344508.1"/>
    </source>
</evidence>
<feature type="region of interest" description="Disordered" evidence="1">
    <location>
        <begin position="257"/>
        <end position="314"/>
    </location>
</feature>
<name>A0AA40I7I2_CNENI</name>
<dbReference type="Gene3D" id="2.40.50.40">
    <property type="match status" value="1"/>
</dbReference>
<evidence type="ECO:0000313" key="3">
    <source>
        <dbReference type="Proteomes" id="UP001177744"/>
    </source>
</evidence>
<organism evidence="2 3">
    <name type="scientific">Cnephaeus nilssonii</name>
    <name type="common">Northern bat</name>
    <name type="synonym">Eptesicus nilssonii</name>
    <dbReference type="NCBI Taxonomy" id="3371016"/>
    <lineage>
        <taxon>Eukaryota</taxon>
        <taxon>Metazoa</taxon>
        <taxon>Chordata</taxon>
        <taxon>Craniata</taxon>
        <taxon>Vertebrata</taxon>
        <taxon>Euteleostomi</taxon>
        <taxon>Mammalia</taxon>
        <taxon>Eutheria</taxon>
        <taxon>Laurasiatheria</taxon>
        <taxon>Chiroptera</taxon>
        <taxon>Yangochiroptera</taxon>
        <taxon>Vespertilionidae</taxon>
        <taxon>Cnephaeus</taxon>
    </lineage>
</organism>
<accession>A0AA40I7I2</accession>
<reference evidence="2" key="1">
    <citation type="submission" date="2023-06" db="EMBL/GenBank/DDBJ databases">
        <title>Reference genome for the Northern bat (Eptesicus nilssonii), a most northern bat species.</title>
        <authorList>
            <person name="Laine V.N."/>
            <person name="Pulliainen A.T."/>
            <person name="Lilley T.M."/>
        </authorList>
    </citation>
    <scope>NUCLEOTIDE SEQUENCE</scope>
    <source>
        <strain evidence="2">BLF_Eptnil</strain>
        <tissue evidence="2">Kidney</tissue>
    </source>
</reference>
<dbReference type="Proteomes" id="UP001177744">
    <property type="component" value="Unassembled WGS sequence"/>
</dbReference>